<dbReference type="CDD" id="cd14500">
    <property type="entry name" value="PTP-IVa"/>
    <property type="match status" value="1"/>
</dbReference>
<keyword evidence="7" id="KW-0449">Lipoprotein</keyword>
<dbReference type="EMBL" id="MCFH01000020">
    <property type="protein sequence ID" value="ORX50668.1"/>
    <property type="molecule type" value="Genomic_DNA"/>
</dbReference>
<organism evidence="13 14">
    <name type="scientific">Piromyces finnis</name>
    <dbReference type="NCBI Taxonomy" id="1754191"/>
    <lineage>
        <taxon>Eukaryota</taxon>
        <taxon>Fungi</taxon>
        <taxon>Fungi incertae sedis</taxon>
        <taxon>Chytridiomycota</taxon>
        <taxon>Chytridiomycota incertae sedis</taxon>
        <taxon>Neocallimastigomycetes</taxon>
        <taxon>Neocallimastigales</taxon>
        <taxon>Neocallimastigaceae</taxon>
        <taxon>Piromyces</taxon>
    </lineage>
</organism>
<dbReference type="Gene3D" id="3.90.190.10">
    <property type="entry name" value="Protein tyrosine phosphatase superfamily"/>
    <property type="match status" value="1"/>
</dbReference>
<feature type="region of interest" description="Disordered" evidence="10">
    <location>
        <begin position="202"/>
        <end position="273"/>
    </location>
</feature>
<dbReference type="InterPro" id="IPR000387">
    <property type="entry name" value="Tyr_Pase_dom"/>
</dbReference>
<dbReference type="SMART" id="SM00404">
    <property type="entry name" value="PTPc_motif"/>
    <property type="match status" value="1"/>
</dbReference>
<dbReference type="FunFam" id="3.90.190.10:FF:000086">
    <property type="entry name" value="Protein tyrosine phosphatase-like protein"/>
    <property type="match status" value="1"/>
</dbReference>
<keyword evidence="8" id="KW-0636">Prenylation</keyword>
<feature type="domain" description="Tyrosine-protein phosphatase" evidence="11">
    <location>
        <begin position="17"/>
        <end position="191"/>
    </location>
</feature>
<evidence type="ECO:0000259" key="11">
    <source>
        <dbReference type="PROSITE" id="PS50054"/>
    </source>
</evidence>
<evidence type="ECO:0000256" key="3">
    <source>
        <dbReference type="ARBA" id="ARBA00022481"/>
    </source>
</evidence>
<name>A0A1Y1VAS6_9FUNG</name>
<dbReference type="InterPro" id="IPR020422">
    <property type="entry name" value="TYR_PHOSPHATASE_DUAL_dom"/>
</dbReference>
<evidence type="ECO:0000256" key="2">
    <source>
        <dbReference type="ARBA" id="ARBA00013064"/>
    </source>
</evidence>
<keyword evidence="3" id="KW-0488">Methylation</keyword>
<comment type="catalytic activity">
    <reaction evidence="9">
        <text>O-phospho-L-tyrosyl-[protein] + H2O = L-tyrosyl-[protein] + phosphate</text>
        <dbReference type="Rhea" id="RHEA:10684"/>
        <dbReference type="Rhea" id="RHEA-COMP:10136"/>
        <dbReference type="Rhea" id="RHEA-COMP:20101"/>
        <dbReference type="ChEBI" id="CHEBI:15377"/>
        <dbReference type="ChEBI" id="CHEBI:43474"/>
        <dbReference type="ChEBI" id="CHEBI:46858"/>
        <dbReference type="ChEBI" id="CHEBI:61978"/>
        <dbReference type="EC" id="3.1.3.48"/>
    </reaction>
</comment>
<reference evidence="13 14" key="1">
    <citation type="submission" date="2016-08" db="EMBL/GenBank/DDBJ databases">
        <title>Genomes of anaerobic fungi encode conserved fungal cellulosomes for biomass hydrolysis.</title>
        <authorList>
            <consortium name="DOE Joint Genome Institute"/>
            <person name="Haitjema C.H."/>
            <person name="Gilmore S.P."/>
            <person name="Henske J.K."/>
            <person name="Solomon K.V."/>
            <person name="De Groot R."/>
            <person name="Kuo A."/>
            <person name="Mondo S.J."/>
            <person name="Salamov A.A."/>
            <person name="Labutti K."/>
            <person name="Zhao Z."/>
            <person name="Chiniquy J."/>
            <person name="Barry K."/>
            <person name="Brewer H.M."/>
            <person name="Purvine S.O."/>
            <person name="Wright A.T."/>
            <person name="Boxma B."/>
            <person name="Van Alen T."/>
            <person name="Hackstein J.H."/>
            <person name="Baker S.E."/>
            <person name="Grigoriev I.V."/>
            <person name="O'Malley M.A."/>
        </authorList>
    </citation>
    <scope>NUCLEOTIDE SEQUENCE [LARGE SCALE GENOMIC DNA]</scope>
    <source>
        <strain evidence="14">finn</strain>
    </source>
</reference>
<dbReference type="SUPFAM" id="SSF52799">
    <property type="entry name" value="(Phosphotyrosine protein) phosphatases II"/>
    <property type="match status" value="1"/>
</dbReference>
<keyword evidence="14" id="KW-1185">Reference proteome</keyword>
<dbReference type="PROSITE" id="PS50054">
    <property type="entry name" value="TYR_PHOSPHATASE_DUAL"/>
    <property type="match status" value="1"/>
</dbReference>
<dbReference type="Proteomes" id="UP000193719">
    <property type="component" value="Unassembled WGS sequence"/>
</dbReference>
<feature type="domain" description="Tyrosine specific protein phosphatases" evidence="12">
    <location>
        <begin position="111"/>
        <end position="178"/>
    </location>
</feature>
<dbReference type="EC" id="3.1.3.48" evidence="2"/>
<evidence type="ECO:0000256" key="10">
    <source>
        <dbReference type="SAM" id="MobiDB-lite"/>
    </source>
</evidence>
<comment type="caution">
    <text evidence="13">The sequence shown here is derived from an EMBL/GenBank/DDBJ whole genome shotgun (WGS) entry which is preliminary data.</text>
</comment>
<comment type="similarity">
    <text evidence="1">Belongs to the protein-tyrosine phosphatase family.</text>
</comment>
<protein>
    <recommendedName>
        <fullName evidence="2">protein-tyrosine-phosphatase</fullName>
        <ecNumber evidence="2">3.1.3.48</ecNumber>
    </recommendedName>
</protein>
<evidence type="ECO:0000313" key="14">
    <source>
        <dbReference type="Proteomes" id="UP000193719"/>
    </source>
</evidence>
<evidence type="ECO:0000256" key="7">
    <source>
        <dbReference type="ARBA" id="ARBA00023288"/>
    </source>
</evidence>
<dbReference type="GO" id="GO:0005737">
    <property type="term" value="C:cytoplasm"/>
    <property type="evidence" value="ECO:0007669"/>
    <property type="project" value="UniProtKB-ARBA"/>
</dbReference>
<evidence type="ECO:0000256" key="5">
    <source>
        <dbReference type="ARBA" id="ARBA00022912"/>
    </source>
</evidence>
<evidence type="ECO:0000256" key="1">
    <source>
        <dbReference type="ARBA" id="ARBA00009580"/>
    </source>
</evidence>
<evidence type="ECO:0000256" key="9">
    <source>
        <dbReference type="ARBA" id="ARBA00051722"/>
    </source>
</evidence>
<keyword evidence="5" id="KW-0904">Protein phosphatase</keyword>
<accession>A0A1Y1VAS6</accession>
<dbReference type="AlphaFoldDB" id="A0A1Y1VAS6"/>
<evidence type="ECO:0000256" key="4">
    <source>
        <dbReference type="ARBA" id="ARBA00022801"/>
    </source>
</evidence>
<evidence type="ECO:0000256" key="8">
    <source>
        <dbReference type="ARBA" id="ARBA00023289"/>
    </source>
</evidence>
<dbReference type="OrthoDB" id="5632at2759"/>
<sequence length="327" mass="36311">MSTGNKMPSVQLSRIFSYVTFRNMNFLILDCPSNENLPIYLEEFVSHNITDVVRVCEPTYETETLKQNNINVHDWHFKDGTVPPSEVIQNWLSLIEERFGQIHCNKKIDMNAAIEINNNYIAGEHNDPTIAIHCVAGLGRAPAMVAIALIESGMESLDAVTYIRRYRRGAFNSKQIAFLDSYKRGQYNKKSSMLASIMLKKNKNNSNGGNKQGGGLLSVKPSSSSSFNIRKRSPSSKSFSNISKNSSSSCTNIPSSSQSPDNNIAPPASSSSNNRTSILFNINKIFKSKSSTSTNINKNTDIQNNENSIVTKADGAKSKKKKYNLYI</sequence>
<reference evidence="13 14" key="2">
    <citation type="submission" date="2016-08" db="EMBL/GenBank/DDBJ databases">
        <title>Pervasive Adenine N6-methylation of Active Genes in Fungi.</title>
        <authorList>
            <consortium name="DOE Joint Genome Institute"/>
            <person name="Mondo S.J."/>
            <person name="Dannebaum R.O."/>
            <person name="Kuo R.C."/>
            <person name="Labutti K."/>
            <person name="Haridas S."/>
            <person name="Kuo A."/>
            <person name="Salamov A."/>
            <person name="Ahrendt S.R."/>
            <person name="Lipzen A."/>
            <person name="Sullivan W."/>
            <person name="Andreopoulos W.B."/>
            <person name="Clum A."/>
            <person name="Lindquist E."/>
            <person name="Daum C."/>
            <person name="Ramamoorthy G.K."/>
            <person name="Gryganskyi A."/>
            <person name="Culley D."/>
            <person name="Magnuson J.K."/>
            <person name="James T.Y."/>
            <person name="O'Malley M.A."/>
            <person name="Stajich J.E."/>
            <person name="Spatafora J.W."/>
            <person name="Visel A."/>
            <person name="Grigoriev I.V."/>
        </authorList>
    </citation>
    <scope>NUCLEOTIDE SEQUENCE [LARGE SCALE GENOMIC DNA]</scope>
    <source>
        <strain evidence="14">finn</strain>
    </source>
</reference>
<dbReference type="InterPro" id="IPR050561">
    <property type="entry name" value="PTP"/>
</dbReference>
<evidence type="ECO:0000259" key="12">
    <source>
        <dbReference type="PROSITE" id="PS50056"/>
    </source>
</evidence>
<evidence type="ECO:0000313" key="13">
    <source>
        <dbReference type="EMBL" id="ORX50668.1"/>
    </source>
</evidence>
<dbReference type="PANTHER" id="PTHR23339">
    <property type="entry name" value="TYROSINE SPECIFIC PROTEIN PHOSPHATASE AND DUAL SPECIFICITY PROTEIN PHOSPHATASE"/>
    <property type="match status" value="1"/>
</dbReference>
<dbReference type="GO" id="GO:0004725">
    <property type="term" value="F:protein tyrosine phosphatase activity"/>
    <property type="evidence" value="ECO:0007669"/>
    <property type="project" value="UniProtKB-EC"/>
</dbReference>
<dbReference type="PROSITE" id="PS50056">
    <property type="entry name" value="TYR_PHOSPHATASE_2"/>
    <property type="match status" value="1"/>
</dbReference>
<dbReference type="InterPro" id="IPR029021">
    <property type="entry name" value="Prot-tyrosine_phosphatase-like"/>
</dbReference>
<feature type="compositionally biased region" description="Low complexity" evidence="10">
    <location>
        <begin position="235"/>
        <end position="273"/>
    </location>
</feature>
<dbReference type="InterPro" id="IPR003595">
    <property type="entry name" value="Tyr_Pase_cat"/>
</dbReference>
<keyword evidence="6" id="KW-1015">Disulfide bond</keyword>
<proteinExistence type="inferred from homology"/>
<evidence type="ECO:0000256" key="6">
    <source>
        <dbReference type="ARBA" id="ARBA00023157"/>
    </source>
</evidence>
<gene>
    <name evidence="13" type="ORF">BCR36DRAFT_351839</name>
</gene>
<keyword evidence="4" id="KW-0378">Hydrolase</keyword>